<sequence length="436" mass="48251">MVFVGVHGEWGRIDATQADLGCGQDRESIYRAKPAAPLTCYECGWRLHLVHRTHGAYELWFLRHAAHAPHCEARLAGEGMAHHLLKLDLAHHARAAGWSAEYEVAAPDGSWRADVMATSPDGSRRIALEAQMSSLSLADAKARTDRYAAAGVEVCWFTDRRTVPWLDAVPSVRIARPEDGGAVRITAGAARMAPEWCHDRADCSWSGWGVEGALPCGGHGKWADVEPFPLDRFVAAVCANTTRPHRLRVPSWEQGETWRWITRRYFELEEEQIRATARRKRVMDRLAAVQQRQREAGAAAEREHMTAIEALLRRQKALVRPVVEFVFHESGASPNVGRDGLPEFAMGVPVYVRGKPYAVICPVAGRVPVLRDALAPLVLFAATERERDRIAAQAEPGQRVEVLTVDVPPPTLSARREPGGLTVEAAVDRMFGLGRM</sequence>
<dbReference type="EMBL" id="JBICZW010000027">
    <property type="protein sequence ID" value="MFG3193257.1"/>
    <property type="molecule type" value="Genomic_DNA"/>
</dbReference>
<evidence type="ECO:0000313" key="2">
    <source>
        <dbReference type="EMBL" id="MFG3193257.1"/>
    </source>
</evidence>
<dbReference type="RefSeq" id="WP_392884650.1">
    <property type="nucleotide sequence ID" value="NZ_JBICZW010000027.1"/>
</dbReference>
<comment type="caution">
    <text evidence="2">The sequence shown here is derived from an EMBL/GenBank/DDBJ whole genome shotgun (WGS) entry which is preliminary data.</text>
</comment>
<gene>
    <name evidence="2" type="ORF">ACGFYS_30505</name>
</gene>
<evidence type="ECO:0000313" key="3">
    <source>
        <dbReference type="Proteomes" id="UP001604282"/>
    </source>
</evidence>
<dbReference type="InterPro" id="IPR010330">
    <property type="entry name" value="CoiA_nuc"/>
</dbReference>
<protein>
    <submittedName>
        <fullName evidence="2">Competence protein CoiA family protein</fullName>
    </submittedName>
</protein>
<evidence type="ECO:0000259" key="1">
    <source>
        <dbReference type="Pfam" id="PF06054"/>
    </source>
</evidence>
<accession>A0ABW7C0L6</accession>
<proteinExistence type="predicted"/>
<organism evidence="2 3">
    <name type="scientific">Streptomyces omiyaensis</name>
    <dbReference type="NCBI Taxonomy" id="68247"/>
    <lineage>
        <taxon>Bacteria</taxon>
        <taxon>Bacillati</taxon>
        <taxon>Actinomycetota</taxon>
        <taxon>Actinomycetes</taxon>
        <taxon>Kitasatosporales</taxon>
        <taxon>Streptomycetaceae</taxon>
        <taxon>Streptomyces</taxon>
    </lineage>
</organism>
<name>A0ABW7C0L6_9ACTN</name>
<dbReference type="Proteomes" id="UP001604282">
    <property type="component" value="Unassembled WGS sequence"/>
</dbReference>
<reference evidence="2 3" key="1">
    <citation type="submission" date="2024-10" db="EMBL/GenBank/DDBJ databases">
        <title>The Natural Products Discovery Center: Release of the First 8490 Sequenced Strains for Exploring Actinobacteria Biosynthetic Diversity.</title>
        <authorList>
            <person name="Kalkreuter E."/>
            <person name="Kautsar S.A."/>
            <person name="Yang D."/>
            <person name="Bader C.D."/>
            <person name="Teijaro C.N."/>
            <person name="Fluegel L."/>
            <person name="Davis C.M."/>
            <person name="Simpson J.R."/>
            <person name="Lauterbach L."/>
            <person name="Steele A.D."/>
            <person name="Gui C."/>
            <person name="Meng S."/>
            <person name="Li G."/>
            <person name="Viehrig K."/>
            <person name="Ye F."/>
            <person name="Su P."/>
            <person name="Kiefer A.F."/>
            <person name="Nichols A."/>
            <person name="Cepeda A.J."/>
            <person name="Yan W."/>
            <person name="Fan B."/>
            <person name="Jiang Y."/>
            <person name="Adhikari A."/>
            <person name="Zheng C.-J."/>
            <person name="Schuster L."/>
            <person name="Cowan T.M."/>
            <person name="Smanski M.J."/>
            <person name="Chevrette M.G."/>
            <person name="De Carvalho L.P.S."/>
            <person name="Shen B."/>
        </authorList>
    </citation>
    <scope>NUCLEOTIDE SEQUENCE [LARGE SCALE GENOMIC DNA]</scope>
    <source>
        <strain evidence="2 3">NPDC048229</strain>
    </source>
</reference>
<feature type="domain" description="Competence protein CoiA nuclease-like" evidence="1">
    <location>
        <begin position="78"/>
        <end position="160"/>
    </location>
</feature>
<dbReference type="Pfam" id="PF06054">
    <property type="entry name" value="CoiA_nuc"/>
    <property type="match status" value="1"/>
</dbReference>
<keyword evidence="3" id="KW-1185">Reference proteome</keyword>